<protein>
    <recommendedName>
        <fullName evidence="3">Transferrin-binding protein B C-lobe/N-lobe beta barrel domain-containing protein</fullName>
    </recommendedName>
</protein>
<evidence type="ECO:0008006" key="3">
    <source>
        <dbReference type="Google" id="ProtNLM"/>
    </source>
</evidence>
<gene>
    <name evidence="1" type="ORF">D8I35_02890</name>
</gene>
<evidence type="ECO:0000313" key="1">
    <source>
        <dbReference type="EMBL" id="RMX08089.1"/>
    </source>
</evidence>
<dbReference type="AlphaFoldDB" id="A0A3M6QZP6"/>
<evidence type="ECO:0000313" key="2">
    <source>
        <dbReference type="Proteomes" id="UP000278006"/>
    </source>
</evidence>
<dbReference type="Proteomes" id="UP000278006">
    <property type="component" value="Unassembled WGS sequence"/>
</dbReference>
<name>A0A3M6QZP6_9BURK</name>
<dbReference type="InterPro" id="IPR054843">
    <property type="entry name" value="Slam_hemophilin_C"/>
</dbReference>
<comment type="caution">
    <text evidence="1">The sequence shown here is derived from an EMBL/GenBank/DDBJ whole genome shotgun (WGS) entry which is preliminary data.</text>
</comment>
<dbReference type="NCBIfam" id="NF041636">
    <property type="entry name" value="slam_lipo"/>
    <property type="match status" value="1"/>
</dbReference>
<dbReference type="EMBL" id="RDQO01000001">
    <property type="protein sequence ID" value="RMX08089.1"/>
    <property type="molecule type" value="Genomic_DNA"/>
</dbReference>
<accession>A0A3M6QZP6</accession>
<proteinExistence type="predicted"/>
<reference evidence="1 2" key="1">
    <citation type="submission" date="2018-10" db="EMBL/GenBank/DDBJ databases">
        <title>Draft genome of Cortibacter populi DSM10536.</title>
        <authorList>
            <person name="Bernier A.-M."/>
            <person name="Bernard K."/>
        </authorList>
    </citation>
    <scope>NUCLEOTIDE SEQUENCE [LARGE SCALE GENOMIC DNA]</scope>
    <source>
        <strain evidence="1 2">DSM 105136</strain>
    </source>
</reference>
<organism evidence="1 2">
    <name type="scientific">Corticibacter populi</name>
    <dbReference type="NCBI Taxonomy" id="1550736"/>
    <lineage>
        <taxon>Bacteria</taxon>
        <taxon>Pseudomonadati</taxon>
        <taxon>Pseudomonadota</taxon>
        <taxon>Betaproteobacteria</taxon>
        <taxon>Burkholderiales</taxon>
        <taxon>Comamonadaceae</taxon>
        <taxon>Corticibacter</taxon>
    </lineage>
</organism>
<sequence>MGFIDIAGGPVNGSNIAIDARGNGTIMTAADLGLLFPLNIAQVWRASASNGTAKFMINSVRQINTFALAPQFGGLVIGQVADSAGKPLAVGSGVYFGEWAPRAAGTPPSDSTNLNMSSGSRTVWYVGDNPVTATPNLSNVTYNVIGIRQTGEGANLPATPNLYNGVLTANYVAGGSSNTLAGNLSRTGDTTVAINATINSTGQFTGDGVQGRFYNNAAALAGIYTGGGTAATNIAFGGSRSN</sequence>
<keyword evidence="2" id="KW-1185">Reference proteome</keyword>